<proteinExistence type="predicted"/>
<evidence type="ECO:0000256" key="1">
    <source>
        <dbReference type="SAM" id="Phobius"/>
    </source>
</evidence>
<feature type="chain" id="PRO_5004675325" evidence="2">
    <location>
        <begin position="23"/>
        <end position="258"/>
    </location>
</feature>
<dbReference type="VEuPathDB" id="ToxoDB:EBH_0073620"/>
<keyword evidence="1" id="KW-1133">Transmembrane helix</keyword>
<keyword evidence="2" id="KW-0732">Signal</keyword>
<evidence type="ECO:0000313" key="4">
    <source>
        <dbReference type="Proteomes" id="UP000030750"/>
    </source>
</evidence>
<keyword evidence="1" id="KW-0812">Transmembrane</keyword>
<reference evidence="3" key="1">
    <citation type="submission" date="2013-10" db="EMBL/GenBank/DDBJ databases">
        <title>Genomic analysis of the causative agents of coccidiosis in chickens.</title>
        <authorList>
            <person name="Reid A.J."/>
            <person name="Blake D."/>
            <person name="Billington K."/>
            <person name="Browne H."/>
            <person name="Dunn M."/>
            <person name="Hung S."/>
            <person name="Kawahara F."/>
            <person name="Miranda-Saavedra D."/>
            <person name="Mourier T."/>
            <person name="Nagra H."/>
            <person name="Otto T.D."/>
            <person name="Rawlings N."/>
            <person name="Sanchez A."/>
            <person name="Sanders M."/>
            <person name="Subramaniam C."/>
            <person name="Tay Y."/>
            <person name="Dear P."/>
            <person name="Doerig C."/>
            <person name="Gruber A."/>
            <person name="Parkinson J."/>
            <person name="Shirley M."/>
            <person name="Wan K.L."/>
            <person name="Berriman M."/>
            <person name="Tomley F."/>
            <person name="Pain A."/>
        </authorList>
    </citation>
    <scope>NUCLEOTIDE SEQUENCE [LARGE SCALE GENOMIC DNA]</scope>
    <source>
        <strain evidence="3">Houghton</strain>
    </source>
</reference>
<reference evidence="3" key="2">
    <citation type="submission" date="2013-10" db="EMBL/GenBank/DDBJ databases">
        <authorList>
            <person name="Aslett M."/>
        </authorList>
    </citation>
    <scope>NUCLEOTIDE SEQUENCE [LARGE SCALE GENOMIC DNA]</scope>
    <source>
        <strain evidence="3">Houghton</strain>
    </source>
</reference>
<dbReference type="Pfam" id="PF11054">
    <property type="entry name" value="Surface_antigen"/>
    <property type="match status" value="1"/>
</dbReference>
<accession>U6LXR3</accession>
<dbReference type="InterPro" id="IPR021288">
    <property type="entry name" value="Surface_antigen"/>
</dbReference>
<dbReference type="OrthoDB" id="347247at2759"/>
<gene>
    <name evidence="3" type="ORF">EBH_0073620</name>
</gene>
<feature type="transmembrane region" description="Helical" evidence="1">
    <location>
        <begin position="238"/>
        <end position="256"/>
    </location>
</feature>
<evidence type="ECO:0000313" key="3">
    <source>
        <dbReference type="EMBL" id="CDJ54043.1"/>
    </source>
</evidence>
<sequence length="258" mass="27609">MACFKTAAAICLVALSGLRSEATVTITHKLTVEEVTEDAYLVVNLARNGKLPVHINPVETSDSLVSSVQGKINEAGKQPAEGGCESVQISADLKNMFFHAFENAPETTPDYSQVLQDALTAGLSAFTEKRYPKTSEEWKTIWAKEAGASLGHLLGSNSTQIGCAVGRCTEKKTIDEPESVEETKKNKAVLFCELSPATTKETAPFEEEYFNGLIARTAQLSEMTADDLKAPSNNGTGAALFPTILIYGLVLMLTAVSA</sequence>
<protein>
    <submittedName>
        <fullName evidence="3">SAG family member</fullName>
    </submittedName>
</protein>
<keyword evidence="1" id="KW-0472">Membrane</keyword>
<dbReference type="AlphaFoldDB" id="U6LXR3"/>
<dbReference type="EMBL" id="HG713568">
    <property type="protein sequence ID" value="CDJ54043.1"/>
    <property type="molecule type" value="Genomic_DNA"/>
</dbReference>
<dbReference type="Proteomes" id="UP000030750">
    <property type="component" value="Unassembled WGS sequence"/>
</dbReference>
<feature type="signal peptide" evidence="2">
    <location>
        <begin position="1"/>
        <end position="22"/>
    </location>
</feature>
<keyword evidence="4" id="KW-1185">Reference proteome</keyword>
<organism evidence="3 4">
    <name type="scientific">Eimeria brunetti</name>
    <dbReference type="NCBI Taxonomy" id="51314"/>
    <lineage>
        <taxon>Eukaryota</taxon>
        <taxon>Sar</taxon>
        <taxon>Alveolata</taxon>
        <taxon>Apicomplexa</taxon>
        <taxon>Conoidasida</taxon>
        <taxon>Coccidia</taxon>
        <taxon>Eucoccidiorida</taxon>
        <taxon>Eimeriorina</taxon>
        <taxon>Eimeriidae</taxon>
        <taxon>Eimeria</taxon>
    </lineage>
</organism>
<evidence type="ECO:0000256" key="2">
    <source>
        <dbReference type="SAM" id="SignalP"/>
    </source>
</evidence>
<name>U6LXR3_9EIME</name>